<proteinExistence type="predicted"/>
<reference evidence="1" key="1">
    <citation type="submission" date="2019-12" db="EMBL/GenBank/DDBJ databases">
        <title>Genome sequencing and annotation of Brassica cretica.</title>
        <authorList>
            <person name="Studholme D.J."/>
            <person name="Sarris P.F."/>
        </authorList>
    </citation>
    <scope>NUCLEOTIDE SEQUENCE</scope>
    <source>
        <strain evidence="1">PFS-102/07</strain>
        <tissue evidence="1">Leaf</tissue>
    </source>
</reference>
<comment type="caution">
    <text evidence="1">The sequence shown here is derived from an EMBL/GenBank/DDBJ whole genome shotgun (WGS) entry which is preliminary data.</text>
</comment>
<dbReference type="EMBL" id="QGKY02001015">
    <property type="protein sequence ID" value="KAF2572707.1"/>
    <property type="molecule type" value="Genomic_DNA"/>
</dbReference>
<name>A0A8S9IV49_BRACR</name>
<accession>A0A8S9IV49</accession>
<evidence type="ECO:0000313" key="1">
    <source>
        <dbReference type="EMBL" id="KAF2572707.1"/>
    </source>
</evidence>
<protein>
    <submittedName>
        <fullName evidence="1">Uncharacterized protein</fullName>
    </submittedName>
</protein>
<organism evidence="1">
    <name type="scientific">Brassica cretica</name>
    <name type="common">Mustard</name>
    <dbReference type="NCBI Taxonomy" id="69181"/>
    <lineage>
        <taxon>Eukaryota</taxon>
        <taxon>Viridiplantae</taxon>
        <taxon>Streptophyta</taxon>
        <taxon>Embryophyta</taxon>
        <taxon>Tracheophyta</taxon>
        <taxon>Spermatophyta</taxon>
        <taxon>Magnoliopsida</taxon>
        <taxon>eudicotyledons</taxon>
        <taxon>Gunneridae</taxon>
        <taxon>Pentapetalae</taxon>
        <taxon>rosids</taxon>
        <taxon>malvids</taxon>
        <taxon>Brassicales</taxon>
        <taxon>Brassicaceae</taxon>
        <taxon>Brassiceae</taxon>
        <taxon>Brassica</taxon>
    </lineage>
</organism>
<dbReference type="AlphaFoldDB" id="A0A8S9IV49"/>
<gene>
    <name evidence="1" type="ORF">F2Q70_00004140</name>
</gene>
<sequence>MSRSFLEARSLPLGFELEESEILVSSVEFRLGHRWAAFLRDDSRLELRFDRGPKSNLVSRFDLVPRSDLTLDARS</sequence>